<dbReference type="PANTHER" id="PTHR30411">
    <property type="entry name" value="CYTOPLASMIC PROTEIN"/>
    <property type="match status" value="1"/>
</dbReference>
<geneLocation type="plasmid" evidence="6">
    <name>pPAN2</name>
</geneLocation>
<reference evidence="6 10" key="2">
    <citation type="submission" date="2019-01" db="EMBL/GenBank/DDBJ databases">
        <title>Complete Genome Sequence and Annotation of the Paracoccus pantotrophus type strain DSM 2944.</title>
        <authorList>
            <person name="Bockwoldt J.A."/>
            <person name="Zimmermann M."/>
            <person name="Tiso T."/>
            <person name="Blank L.M."/>
        </authorList>
    </citation>
    <scope>NUCLEOTIDE SEQUENCE [LARGE SCALE GENOMIC DNA]</scope>
    <source>
        <strain evidence="6 10">DSM 2944</strain>
        <plasmid evidence="10">ppan2</plasmid>
        <plasmid evidence="6">pPAN2</plasmid>
    </source>
</reference>
<name>A0A454NHX5_PARPN</name>
<dbReference type="PIRSF" id="PIRSF006181">
    <property type="entry name" value="EbsC_YbaK"/>
    <property type="match status" value="1"/>
</dbReference>
<dbReference type="RefSeq" id="WP_123130369.1">
    <property type="nucleotide sequence ID" value="NZ_CP044425.1"/>
</dbReference>
<dbReference type="GO" id="GO:0006412">
    <property type="term" value="P:translation"/>
    <property type="evidence" value="ECO:0007669"/>
    <property type="project" value="UniProtKB-KW"/>
</dbReference>
<geneLocation type="plasmid" evidence="10">
    <name>ppan2</name>
</geneLocation>
<reference evidence="7 11" key="3">
    <citation type="submission" date="2020-07" db="EMBL/GenBank/DDBJ databases">
        <title>The complete genome of Paracoccus pantotrophus ACCC 10489.</title>
        <authorList>
            <person name="Si Y."/>
        </authorList>
    </citation>
    <scope>NUCLEOTIDE SEQUENCE [LARGE SCALE GENOMIC DNA]</scope>
    <source>
        <strain evidence="7 11">ACCC10489</strain>
        <plasmid evidence="7 11">unnamed1</plasmid>
    </source>
</reference>
<dbReference type="KEGG" id="ppan:ESD82_09600"/>
<reference evidence="8 9" key="1">
    <citation type="submission" date="2018-10" db="EMBL/GenBank/DDBJ databases">
        <title>Genomic Encyclopedia of Archaeal and Bacterial Type Strains, Phase II (KMG-II): from individual species to whole genera.</title>
        <authorList>
            <person name="Goeker M."/>
        </authorList>
    </citation>
    <scope>NUCLEOTIDE SEQUENCE [LARGE SCALE GENOMIC DNA]</scope>
    <source>
        <strain evidence="9">ATCC 35512 / DSM 2944 / CIP 106514 / LMD 82.5 / NBRC 102493 / NCCB 82005 / GB17</strain>
        <strain evidence="8">DSM 2944</strain>
    </source>
</reference>
<keyword evidence="9" id="KW-1185">Reference proteome</keyword>
<protein>
    <recommendedName>
        <fullName evidence="4">Cys-tRNA(Pro)/Cys-tRNA(Cys) deacylase</fullName>
        <ecNumber evidence="4">4.2.-.-</ecNumber>
    </recommendedName>
</protein>
<keyword evidence="2 4" id="KW-0648">Protein biosynthesis</keyword>
<evidence type="ECO:0000256" key="1">
    <source>
        <dbReference type="ARBA" id="ARBA00009798"/>
    </source>
</evidence>
<evidence type="ECO:0000313" key="8">
    <source>
        <dbReference type="EMBL" id="RKS42964.1"/>
    </source>
</evidence>
<dbReference type="EMBL" id="RBLI01000003">
    <property type="protein sequence ID" value="RKS42964.1"/>
    <property type="molecule type" value="Genomic_DNA"/>
</dbReference>
<accession>A0A454NHX5</accession>
<evidence type="ECO:0000256" key="4">
    <source>
        <dbReference type="PIRNR" id="PIRNR006181"/>
    </source>
</evidence>
<dbReference type="InterPro" id="IPR036754">
    <property type="entry name" value="YbaK/aa-tRNA-synt-asso_dom_sf"/>
</dbReference>
<dbReference type="Proteomes" id="UP000273626">
    <property type="component" value="Unassembled WGS sequence"/>
</dbReference>
<dbReference type="Proteomes" id="UP000326453">
    <property type="component" value="Plasmid pPAN2"/>
</dbReference>
<evidence type="ECO:0000313" key="7">
    <source>
        <dbReference type="EMBL" id="QLH16551.1"/>
    </source>
</evidence>
<dbReference type="OrthoDB" id="9809296at2"/>
<dbReference type="InterPro" id="IPR004369">
    <property type="entry name" value="Prolyl-tRNA_editing_YbaK/EbsC"/>
</dbReference>
<proteinExistence type="inferred from homology"/>
<evidence type="ECO:0000256" key="3">
    <source>
        <dbReference type="ARBA" id="ARBA00023239"/>
    </source>
</evidence>
<keyword evidence="3 4" id="KW-0456">Lyase</keyword>
<comment type="similarity">
    <text evidence="1 4">Belongs to the prolyl-tRNA editing family. YbaK/EbsC subfamily.</text>
</comment>
<evidence type="ECO:0000256" key="2">
    <source>
        <dbReference type="ARBA" id="ARBA00022917"/>
    </source>
</evidence>
<evidence type="ECO:0000313" key="6">
    <source>
        <dbReference type="EMBL" id="QFG36449.1"/>
    </source>
</evidence>
<dbReference type="GO" id="GO:0002161">
    <property type="term" value="F:aminoacyl-tRNA deacylase activity"/>
    <property type="evidence" value="ECO:0007669"/>
    <property type="project" value="InterPro"/>
</dbReference>
<dbReference type="Pfam" id="PF04073">
    <property type="entry name" value="tRNA_edit"/>
    <property type="match status" value="1"/>
</dbReference>
<feature type="domain" description="YbaK/aminoacyl-tRNA synthetase-associated" evidence="5">
    <location>
        <begin position="35"/>
        <end position="144"/>
    </location>
</feature>
<geneLocation type="plasmid" evidence="7 11">
    <name>unnamed1</name>
</geneLocation>
<dbReference type="Gene3D" id="3.90.960.10">
    <property type="entry name" value="YbaK/aminoacyl-tRNA synthetase-associated domain"/>
    <property type="match status" value="1"/>
</dbReference>
<dbReference type="EMBL" id="CP058691">
    <property type="protein sequence ID" value="QLH16551.1"/>
    <property type="molecule type" value="Genomic_DNA"/>
</dbReference>
<organism evidence="6 10">
    <name type="scientific">Paracoccus pantotrophus</name>
    <name type="common">Thiosphaera pantotropha</name>
    <dbReference type="NCBI Taxonomy" id="82367"/>
    <lineage>
        <taxon>Bacteria</taxon>
        <taxon>Pseudomonadati</taxon>
        <taxon>Pseudomonadota</taxon>
        <taxon>Alphaproteobacteria</taxon>
        <taxon>Rhodobacterales</taxon>
        <taxon>Paracoccaceae</taxon>
        <taxon>Paracoccus</taxon>
    </lineage>
</organism>
<dbReference type="AlphaFoldDB" id="A0A454NHX5"/>
<evidence type="ECO:0000259" key="5">
    <source>
        <dbReference type="Pfam" id="PF04073"/>
    </source>
</evidence>
<dbReference type="EMBL" id="CP044425">
    <property type="protein sequence ID" value="QFG36449.1"/>
    <property type="molecule type" value="Genomic_DNA"/>
</dbReference>
<evidence type="ECO:0000313" key="10">
    <source>
        <dbReference type="Proteomes" id="UP000326453"/>
    </source>
</evidence>
<dbReference type="PANTHER" id="PTHR30411:SF0">
    <property type="entry name" value="CYS-TRNA(PRO)_CYS-TRNA(CYS) DEACYLASE YBAK"/>
    <property type="match status" value="1"/>
</dbReference>
<dbReference type="GeneID" id="51370821"/>
<gene>
    <name evidence="8" type="ORF">BDE18_3894</name>
    <name evidence="6" type="ORF">ESD82_09600</name>
    <name evidence="7" type="ORF">HYQ43_20160</name>
</gene>
<dbReference type="GO" id="GO:0016829">
    <property type="term" value="F:lyase activity"/>
    <property type="evidence" value="ECO:0007669"/>
    <property type="project" value="UniProtKB-KW"/>
</dbReference>
<dbReference type="SUPFAM" id="SSF55826">
    <property type="entry name" value="YbaK/ProRS associated domain"/>
    <property type="match status" value="1"/>
</dbReference>
<keyword evidence="6" id="KW-0614">Plasmid</keyword>
<dbReference type="Proteomes" id="UP000509322">
    <property type="component" value="Plasmid unnamed1"/>
</dbReference>
<sequence>MSGATPATQFLLRAQVAFRPVEYRYDPGSERVALQAAEAIGLPPARLLKTLMVEVDGRPACAVLPGDRSLSMKRVAAAFGGKSAAMMPPAKAERLTGYHTGGISPFGQRRPVPVAFEADAMGFDEVAINGGRRGLLLLLSPRDALAALSAKAAVLSA</sequence>
<dbReference type="EC" id="4.2.-.-" evidence="4"/>
<evidence type="ECO:0000313" key="11">
    <source>
        <dbReference type="Proteomes" id="UP000509322"/>
    </source>
</evidence>
<dbReference type="InterPro" id="IPR007214">
    <property type="entry name" value="YbaK/aa-tRNA-synth-assoc-dom"/>
</dbReference>
<evidence type="ECO:0000313" key="9">
    <source>
        <dbReference type="Proteomes" id="UP000273626"/>
    </source>
</evidence>